<evidence type="ECO:0008006" key="2">
    <source>
        <dbReference type="Google" id="ProtNLM"/>
    </source>
</evidence>
<dbReference type="InterPro" id="IPR013783">
    <property type="entry name" value="Ig-like_fold"/>
</dbReference>
<reference evidence="1" key="1">
    <citation type="submission" date="2024-06" db="EMBL/GenBank/DDBJ databases">
        <title>Sequencing and assembly of the genome of Dyadobacter sp. strain 676, a symbiont of Cyamopsis tetragonoloba.</title>
        <authorList>
            <person name="Guro P."/>
            <person name="Sazanova A."/>
            <person name="Kuznetsova I."/>
            <person name="Belimov A."/>
            <person name="Safronova V."/>
        </authorList>
    </citation>
    <scope>NUCLEOTIDE SEQUENCE</scope>
    <source>
        <strain evidence="1">676</strain>
    </source>
</reference>
<proteinExistence type="predicted"/>
<dbReference type="AlphaFoldDB" id="A0AAU8FMM1"/>
<evidence type="ECO:0000313" key="1">
    <source>
        <dbReference type="EMBL" id="XCH25844.1"/>
    </source>
</evidence>
<sequence>MAGAEKYSFQIAKEKDFINIVDSESTNHTGSFPESGTIMANALEPDKYYYIRVRAGRNNPFNNVGAWSKTDSIKVHTPPTSVLQALNQKPNDPPTIVSSLGFGVDYYTAPGAAQYLVQVATDDAFANIVRSQVAPGNVTNALVTLPAMADQTNLFVRVLPQKGIVYSTCTNVWRIKTDKNATLLAMAGPDQKIPIPYKTYLGKIFKWNAGTVNLGLVDHFKVRVEEKAAGQVTVFNTPGKALEKEIVDQLMYDDHEGIEVSVLAVGPLGAETELSPEFSYTICQDQPFPKFPNDNDKIDPALPVTMTWEPSMWQEPNEQYLVTILINGNPVNGFNNAPTTSTSMVLPAGTLDNGKNYTLIIKNSGSCPGLDPWTVLFSTIAGANNNPPATPTKDLSIQLSGFRNELNPSDPFSFENADYILGFEILDPNGNKVAVVDANGNPVSELLVDSENSVLGIFAKDEPVGKYTLKLKMLAISDPPVYYPFDQPRFSVTLNGQTVINDHIITINPFDPVYDEWQVNFEFTGITLDHK</sequence>
<dbReference type="EMBL" id="CP159289">
    <property type="protein sequence ID" value="XCH25844.1"/>
    <property type="molecule type" value="Genomic_DNA"/>
</dbReference>
<accession>A0AAU8FMM1</accession>
<organism evidence="1">
    <name type="scientific">Dyadobacter sp. 676</name>
    <dbReference type="NCBI Taxonomy" id="3088362"/>
    <lineage>
        <taxon>Bacteria</taxon>
        <taxon>Pseudomonadati</taxon>
        <taxon>Bacteroidota</taxon>
        <taxon>Cytophagia</taxon>
        <taxon>Cytophagales</taxon>
        <taxon>Spirosomataceae</taxon>
        <taxon>Dyadobacter</taxon>
    </lineage>
</organism>
<dbReference type="RefSeq" id="WP_353721141.1">
    <property type="nucleotide sequence ID" value="NZ_CP159289.1"/>
</dbReference>
<gene>
    <name evidence="1" type="ORF">ABV298_05380</name>
</gene>
<dbReference type="Gene3D" id="2.60.40.10">
    <property type="entry name" value="Immunoglobulins"/>
    <property type="match status" value="1"/>
</dbReference>
<protein>
    <recommendedName>
        <fullName evidence="2">Fibronectin type-III domain-containing protein</fullName>
    </recommendedName>
</protein>
<name>A0AAU8FMM1_9BACT</name>